<accession>A0ABW5GFF4</accession>
<evidence type="ECO:0008006" key="3">
    <source>
        <dbReference type="Google" id="ProtNLM"/>
    </source>
</evidence>
<name>A0ABW5GFF4_9PSEU</name>
<organism evidence="1 2">
    <name type="scientific">Amycolatopsis samaneae</name>
    <dbReference type="NCBI Taxonomy" id="664691"/>
    <lineage>
        <taxon>Bacteria</taxon>
        <taxon>Bacillati</taxon>
        <taxon>Actinomycetota</taxon>
        <taxon>Actinomycetes</taxon>
        <taxon>Pseudonocardiales</taxon>
        <taxon>Pseudonocardiaceae</taxon>
        <taxon>Amycolatopsis</taxon>
    </lineage>
</organism>
<evidence type="ECO:0000313" key="1">
    <source>
        <dbReference type="EMBL" id="MFD2457834.1"/>
    </source>
</evidence>
<evidence type="ECO:0000313" key="2">
    <source>
        <dbReference type="Proteomes" id="UP001597419"/>
    </source>
</evidence>
<dbReference type="Proteomes" id="UP001597419">
    <property type="component" value="Unassembled WGS sequence"/>
</dbReference>
<gene>
    <name evidence="1" type="ORF">ACFSYJ_04455</name>
</gene>
<protein>
    <recommendedName>
        <fullName evidence="3">MarR family transcriptional regulator</fullName>
    </recommendedName>
</protein>
<dbReference type="RefSeq" id="WP_345389548.1">
    <property type="nucleotide sequence ID" value="NZ_BAABHG010000003.1"/>
</dbReference>
<dbReference type="EMBL" id="JBHUKU010000002">
    <property type="protein sequence ID" value="MFD2457834.1"/>
    <property type="molecule type" value="Genomic_DNA"/>
</dbReference>
<reference evidence="2" key="1">
    <citation type="journal article" date="2019" name="Int. J. Syst. Evol. Microbiol.">
        <title>The Global Catalogue of Microorganisms (GCM) 10K type strain sequencing project: providing services to taxonomists for standard genome sequencing and annotation.</title>
        <authorList>
            <consortium name="The Broad Institute Genomics Platform"/>
            <consortium name="The Broad Institute Genome Sequencing Center for Infectious Disease"/>
            <person name="Wu L."/>
            <person name="Ma J."/>
        </authorList>
    </citation>
    <scope>NUCLEOTIDE SEQUENCE [LARGE SCALE GENOMIC DNA]</scope>
    <source>
        <strain evidence="2">CGMCC 4.7643</strain>
    </source>
</reference>
<comment type="caution">
    <text evidence="1">The sequence shown here is derived from an EMBL/GenBank/DDBJ whole genome shotgun (WGS) entry which is preliminary data.</text>
</comment>
<keyword evidence="2" id="KW-1185">Reference proteome</keyword>
<sequence>MADRLGHKQTAAMFALLVLAREVPNSELATLVGFTLTGDERRELNALGYVDSEQSGPRRMFVHQLTDSGWNWCEEELARKEPPPNSRSTLLAGIYVLLNGFDEFMRRQNLRLADVFAPGVTPEIDLTPDEIERRIRTAYRELAREPRDWVGLVDLRPKLGAVPAKDVDAVLKALSRKGKVHLVPEDNRKTLTAVDHQAAIRVGGQDNHLLSLEVS</sequence>
<proteinExistence type="predicted"/>